<keyword evidence="3" id="KW-1185">Reference proteome</keyword>
<dbReference type="Proteomes" id="UP000320496">
    <property type="component" value="Chromosome"/>
</dbReference>
<gene>
    <name evidence="2" type="ORF">Mal4_05130</name>
</gene>
<organism evidence="2 3">
    <name type="scientific">Maioricimonas rarisocia</name>
    <dbReference type="NCBI Taxonomy" id="2528026"/>
    <lineage>
        <taxon>Bacteria</taxon>
        <taxon>Pseudomonadati</taxon>
        <taxon>Planctomycetota</taxon>
        <taxon>Planctomycetia</taxon>
        <taxon>Planctomycetales</taxon>
        <taxon>Planctomycetaceae</taxon>
        <taxon>Maioricimonas</taxon>
    </lineage>
</organism>
<feature type="signal peptide" evidence="1">
    <location>
        <begin position="1"/>
        <end position="32"/>
    </location>
</feature>
<protein>
    <submittedName>
        <fullName evidence="2">Uncharacterized protein</fullName>
    </submittedName>
</protein>
<accession>A0A517Z1D0</accession>
<evidence type="ECO:0000313" key="2">
    <source>
        <dbReference type="EMBL" id="QDU36229.1"/>
    </source>
</evidence>
<name>A0A517Z1D0_9PLAN</name>
<proteinExistence type="predicted"/>
<evidence type="ECO:0000313" key="3">
    <source>
        <dbReference type="Proteomes" id="UP000320496"/>
    </source>
</evidence>
<sequence length="352" mass="39888" precursor="true">MRVPGDLLFRGGSTVRLLLTCLLLASGSISVAADPIQVTETDERVFIETSALKAQINKRGYVTGVYRQTFVDKATGFRDAGFGLDIADWIMEPGSDEAYRDRLDEELVYRFGNLYHGDRPKRSIEGPQICTQAKVMDPHVVRGKDFVAVRQQFRYRTAAPGKKTGSLWTQWIVFPQGKRYFISMDRIDAVNDSDAMFLRVDMPGHIRHSDGDTFEKIYLSYHGEIPSSEFFEDFAPDAKFNYRRDSNPVPERFIRAYRLRDPETGRQGPWLAGMTLDPDVVHEAWCHQRGYVCMIEEFGGRPVKAGESFSAAFIVGYFDSIDEMHRVYDEHHGTTGLTVTADGWKLTGPAVD</sequence>
<feature type="chain" id="PRO_5021947046" evidence="1">
    <location>
        <begin position="33"/>
        <end position="352"/>
    </location>
</feature>
<reference evidence="2 3" key="1">
    <citation type="submission" date="2019-02" db="EMBL/GenBank/DDBJ databases">
        <title>Deep-cultivation of Planctomycetes and their phenomic and genomic characterization uncovers novel biology.</title>
        <authorList>
            <person name="Wiegand S."/>
            <person name="Jogler M."/>
            <person name="Boedeker C."/>
            <person name="Pinto D."/>
            <person name="Vollmers J."/>
            <person name="Rivas-Marin E."/>
            <person name="Kohn T."/>
            <person name="Peeters S.H."/>
            <person name="Heuer A."/>
            <person name="Rast P."/>
            <person name="Oberbeckmann S."/>
            <person name="Bunk B."/>
            <person name="Jeske O."/>
            <person name="Meyerdierks A."/>
            <person name="Storesund J.E."/>
            <person name="Kallscheuer N."/>
            <person name="Luecker S."/>
            <person name="Lage O.M."/>
            <person name="Pohl T."/>
            <person name="Merkel B.J."/>
            <person name="Hornburger P."/>
            <person name="Mueller R.-W."/>
            <person name="Bruemmer F."/>
            <person name="Labrenz M."/>
            <person name="Spormann A.M."/>
            <person name="Op den Camp H."/>
            <person name="Overmann J."/>
            <person name="Amann R."/>
            <person name="Jetten M.S.M."/>
            <person name="Mascher T."/>
            <person name="Medema M.H."/>
            <person name="Devos D.P."/>
            <person name="Kaster A.-K."/>
            <person name="Ovreas L."/>
            <person name="Rohde M."/>
            <person name="Galperin M.Y."/>
            <person name="Jogler C."/>
        </authorList>
    </citation>
    <scope>NUCLEOTIDE SEQUENCE [LARGE SCALE GENOMIC DNA]</scope>
    <source>
        <strain evidence="2 3">Mal4</strain>
    </source>
</reference>
<keyword evidence="1" id="KW-0732">Signal</keyword>
<dbReference type="EMBL" id="CP036275">
    <property type="protein sequence ID" value="QDU36229.1"/>
    <property type="molecule type" value="Genomic_DNA"/>
</dbReference>
<dbReference type="KEGG" id="mri:Mal4_05130"/>
<evidence type="ECO:0000256" key="1">
    <source>
        <dbReference type="SAM" id="SignalP"/>
    </source>
</evidence>
<dbReference type="AlphaFoldDB" id="A0A517Z1D0"/>